<reference evidence="1" key="1">
    <citation type="submission" date="2023-06" db="EMBL/GenBank/DDBJ databases">
        <title>A Treasure from Seagulls: Isolation and Description of Aciduricobacillus qingdaonensis gen. nov., sp. nov., a Rare Obligately Uric Acid-utilizing Member in the Family Bacillaceae.</title>
        <authorList>
            <person name="Liu W."/>
            <person name="Wang B."/>
        </authorList>
    </citation>
    <scope>NUCLEOTIDE SEQUENCE</scope>
    <source>
        <strain evidence="1">44XB</strain>
    </source>
</reference>
<accession>A0ABY9KUP7</accession>
<dbReference type="Proteomes" id="UP001180087">
    <property type="component" value="Chromosome"/>
</dbReference>
<name>A0ABY9KUP7_9BACI</name>
<evidence type="ECO:0000313" key="1">
    <source>
        <dbReference type="EMBL" id="WLV23972.1"/>
    </source>
</evidence>
<dbReference type="EMBL" id="CP129113">
    <property type="protein sequence ID" value="WLV23972.1"/>
    <property type="molecule type" value="Genomic_DNA"/>
</dbReference>
<sequence>MQNKKKCICSELEQKISQHEEVITQLLHMLASLNKAVSDLAAKQQIARHAGHPPVPTPAH</sequence>
<protein>
    <submittedName>
        <fullName evidence="1">Uncharacterized protein</fullName>
    </submittedName>
</protein>
<keyword evidence="2" id="KW-1185">Reference proteome</keyword>
<gene>
    <name evidence="1" type="ORF">QR721_10050</name>
</gene>
<proteinExistence type="predicted"/>
<dbReference type="RefSeq" id="WP_348026531.1">
    <property type="nucleotide sequence ID" value="NZ_CP129113.1"/>
</dbReference>
<organism evidence="1 2">
    <name type="scientific">Aciduricibacillus chroicocephali</name>
    <dbReference type="NCBI Taxonomy" id="3054939"/>
    <lineage>
        <taxon>Bacteria</taxon>
        <taxon>Bacillati</taxon>
        <taxon>Bacillota</taxon>
        <taxon>Bacilli</taxon>
        <taxon>Bacillales</taxon>
        <taxon>Bacillaceae</taxon>
        <taxon>Aciduricibacillus</taxon>
    </lineage>
</organism>
<evidence type="ECO:0000313" key="2">
    <source>
        <dbReference type="Proteomes" id="UP001180087"/>
    </source>
</evidence>